<feature type="domain" description="Core-binding (CB)" evidence="11">
    <location>
        <begin position="10"/>
        <end position="90"/>
    </location>
</feature>
<dbReference type="GO" id="GO:0003677">
    <property type="term" value="F:DNA binding"/>
    <property type="evidence" value="ECO:0007669"/>
    <property type="project" value="UniProtKB-UniRule"/>
</dbReference>
<dbReference type="PANTHER" id="PTHR30349">
    <property type="entry name" value="PHAGE INTEGRASE-RELATED"/>
    <property type="match status" value="1"/>
</dbReference>
<dbReference type="InterPro" id="IPR044068">
    <property type="entry name" value="CB"/>
</dbReference>
<dbReference type="EMBL" id="FOWX01000082">
    <property type="protein sequence ID" value="SFQ35650.1"/>
    <property type="molecule type" value="Genomic_DNA"/>
</dbReference>
<dbReference type="InterPro" id="IPR010998">
    <property type="entry name" value="Integrase_recombinase_N"/>
</dbReference>
<proteinExistence type="predicted"/>
<dbReference type="InterPro" id="IPR050090">
    <property type="entry name" value="Tyrosine_recombinase_XerCD"/>
</dbReference>
<keyword evidence="4" id="KW-0159">Chromosome partition</keyword>
<evidence type="ECO:0000313" key="13">
    <source>
        <dbReference type="Proteomes" id="UP000198784"/>
    </source>
</evidence>
<reference evidence="13" key="1">
    <citation type="submission" date="2016-10" db="EMBL/GenBank/DDBJ databases">
        <authorList>
            <person name="Varghese N."/>
            <person name="Submissions S."/>
        </authorList>
    </citation>
    <scope>NUCLEOTIDE SEQUENCE [LARGE SCALE GENOMIC DNA]</scope>
    <source>
        <strain evidence="13">DSM 17834</strain>
    </source>
</reference>
<sequence>MNTPLVPVGASVHQVINAFLAYKRSLNRKYKTEEAALHLLERFLATAGIEDLAAVTAQDIDRFLASRPRSRPRSYNHLLGVLQRFFGWLVMQELVTKTPVSAGPRRNTGQRIPYIFNLAQARRLLETARQLPDRPKGRHRGLIYETVFALLYGLGLRVGEVARLKVGDVDLSRDVLMIRQTKFAKDRLVPFGPHMAARLQRYLAEHFGTSSPDATQPLFGFTQGQAVNSGTISQTFHALVPKLALESRPGVAAPRLHDLRHSFAVGTLLRWYREGADPSRRLLHLATFLGHVDPASTAVYLTITSELLSEASAQFRDYAHLSPAAGEQL</sequence>
<evidence type="ECO:0000256" key="5">
    <source>
        <dbReference type="ARBA" id="ARBA00022908"/>
    </source>
</evidence>
<dbReference type="PROSITE" id="PS51900">
    <property type="entry name" value="CB"/>
    <property type="match status" value="1"/>
</dbReference>
<evidence type="ECO:0000313" key="12">
    <source>
        <dbReference type="EMBL" id="SFQ35650.1"/>
    </source>
</evidence>
<dbReference type="OrthoDB" id="9801717at2"/>
<dbReference type="PROSITE" id="PS51898">
    <property type="entry name" value="TYR_RECOMBINASE"/>
    <property type="match status" value="1"/>
</dbReference>
<evidence type="ECO:0000256" key="6">
    <source>
        <dbReference type="ARBA" id="ARBA00023125"/>
    </source>
</evidence>
<evidence type="ECO:0000256" key="7">
    <source>
        <dbReference type="ARBA" id="ARBA00023172"/>
    </source>
</evidence>
<dbReference type="Proteomes" id="UP000198784">
    <property type="component" value="Unassembled WGS sequence"/>
</dbReference>
<dbReference type="InterPro" id="IPR002104">
    <property type="entry name" value="Integrase_catalytic"/>
</dbReference>
<dbReference type="Pfam" id="PF00589">
    <property type="entry name" value="Phage_integrase"/>
    <property type="match status" value="1"/>
</dbReference>
<dbReference type="GO" id="GO:0007059">
    <property type="term" value="P:chromosome segregation"/>
    <property type="evidence" value="ECO:0007669"/>
    <property type="project" value="UniProtKB-KW"/>
</dbReference>
<name>A0A1I5XUT9_9PSED</name>
<dbReference type="InterPro" id="IPR013762">
    <property type="entry name" value="Integrase-like_cat_sf"/>
</dbReference>
<evidence type="ECO:0000256" key="1">
    <source>
        <dbReference type="ARBA" id="ARBA00004496"/>
    </source>
</evidence>
<dbReference type="SUPFAM" id="SSF56349">
    <property type="entry name" value="DNA breaking-rejoining enzymes"/>
    <property type="match status" value="1"/>
</dbReference>
<protein>
    <submittedName>
        <fullName evidence="12">Site-specific recombinase XerD</fullName>
    </submittedName>
</protein>
<keyword evidence="13" id="KW-1185">Reference proteome</keyword>
<dbReference type="STRING" id="289003.SAMN05216190_1822"/>
<keyword evidence="2" id="KW-0963">Cytoplasm</keyword>
<keyword evidence="6 9" id="KW-0238">DNA-binding</keyword>
<dbReference type="Gene3D" id="1.10.150.130">
    <property type="match status" value="1"/>
</dbReference>
<evidence type="ECO:0000259" key="10">
    <source>
        <dbReference type="PROSITE" id="PS51898"/>
    </source>
</evidence>
<comment type="subcellular location">
    <subcellularLocation>
        <location evidence="1">Cytoplasm</location>
    </subcellularLocation>
</comment>
<gene>
    <name evidence="12" type="ORF">SAMN05216190_1822</name>
</gene>
<dbReference type="AlphaFoldDB" id="A0A1I5XUT9"/>
<evidence type="ECO:0000256" key="9">
    <source>
        <dbReference type="PROSITE-ProRule" id="PRU01248"/>
    </source>
</evidence>
<organism evidence="12 13">
    <name type="scientific">Pseudomonas borbori</name>
    <dbReference type="NCBI Taxonomy" id="289003"/>
    <lineage>
        <taxon>Bacteria</taxon>
        <taxon>Pseudomonadati</taxon>
        <taxon>Pseudomonadota</taxon>
        <taxon>Gammaproteobacteria</taxon>
        <taxon>Pseudomonadales</taxon>
        <taxon>Pseudomonadaceae</taxon>
        <taxon>Pseudomonas</taxon>
    </lineage>
</organism>
<evidence type="ECO:0000256" key="3">
    <source>
        <dbReference type="ARBA" id="ARBA00022618"/>
    </source>
</evidence>
<dbReference type="PANTHER" id="PTHR30349:SF77">
    <property type="entry name" value="TYROSINE RECOMBINASE XERC"/>
    <property type="match status" value="1"/>
</dbReference>
<evidence type="ECO:0000256" key="4">
    <source>
        <dbReference type="ARBA" id="ARBA00022829"/>
    </source>
</evidence>
<dbReference type="GO" id="GO:0051301">
    <property type="term" value="P:cell division"/>
    <property type="evidence" value="ECO:0007669"/>
    <property type="project" value="UniProtKB-KW"/>
</dbReference>
<dbReference type="GO" id="GO:0005737">
    <property type="term" value="C:cytoplasm"/>
    <property type="evidence" value="ECO:0007669"/>
    <property type="project" value="UniProtKB-SubCell"/>
</dbReference>
<dbReference type="InterPro" id="IPR011010">
    <property type="entry name" value="DNA_brk_join_enz"/>
</dbReference>
<dbReference type="RefSeq" id="WP_090506196.1">
    <property type="nucleotide sequence ID" value="NZ_FOWX01000082.1"/>
</dbReference>
<dbReference type="GO" id="GO:0006310">
    <property type="term" value="P:DNA recombination"/>
    <property type="evidence" value="ECO:0007669"/>
    <property type="project" value="UniProtKB-KW"/>
</dbReference>
<dbReference type="Gene3D" id="1.10.443.10">
    <property type="entry name" value="Intergrase catalytic core"/>
    <property type="match status" value="1"/>
</dbReference>
<evidence type="ECO:0000259" key="11">
    <source>
        <dbReference type="PROSITE" id="PS51900"/>
    </source>
</evidence>
<evidence type="ECO:0000256" key="2">
    <source>
        <dbReference type="ARBA" id="ARBA00022490"/>
    </source>
</evidence>
<feature type="domain" description="Tyr recombinase" evidence="10">
    <location>
        <begin position="111"/>
        <end position="313"/>
    </location>
</feature>
<accession>A0A1I5XUT9</accession>
<dbReference type="GO" id="GO:0015074">
    <property type="term" value="P:DNA integration"/>
    <property type="evidence" value="ECO:0007669"/>
    <property type="project" value="UniProtKB-KW"/>
</dbReference>
<evidence type="ECO:0000256" key="8">
    <source>
        <dbReference type="ARBA" id="ARBA00023306"/>
    </source>
</evidence>
<keyword evidence="3" id="KW-0132">Cell division</keyword>
<keyword evidence="7" id="KW-0233">DNA recombination</keyword>
<keyword evidence="5" id="KW-0229">DNA integration</keyword>
<keyword evidence="8" id="KW-0131">Cell cycle</keyword>